<keyword evidence="2" id="KW-1185">Reference proteome</keyword>
<protein>
    <submittedName>
        <fullName evidence="1">Uncharacterized protein</fullName>
    </submittedName>
</protein>
<organism evidence="1 2">
    <name type="scientific">Diplocarpon coronariae</name>
    <dbReference type="NCBI Taxonomy" id="2795749"/>
    <lineage>
        <taxon>Eukaryota</taxon>
        <taxon>Fungi</taxon>
        <taxon>Dikarya</taxon>
        <taxon>Ascomycota</taxon>
        <taxon>Pezizomycotina</taxon>
        <taxon>Leotiomycetes</taxon>
        <taxon>Helotiales</taxon>
        <taxon>Drepanopezizaceae</taxon>
        <taxon>Diplocarpon</taxon>
    </lineage>
</organism>
<evidence type="ECO:0000313" key="2">
    <source>
        <dbReference type="Proteomes" id="UP000242519"/>
    </source>
</evidence>
<dbReference type="Proteomes" id="UP000242519">
    <property type="component" value="Unassembled WGS sequence"/>
</dbReference>
<proteinExistence type="predicted"/>
<sequence>MTPPAIRSVLPSVVFEMAVFLPKLSSRLSITHTSSIRIFATGVVAALIPPHWVSKLVQSVSQSSKRLSSLDGLLQLVQAVHFFVGPIPIALVRQVLGIYLLISRSRALAANSAADYVCRVPCPDANEMSIVSLFHGLGLLPQADGKAFRKSAEVPLESIPVYGDKSVGTQRLKTLSYHREVVQPISRLHRESLQRTTWKSH</sequence>
<reference evidence="1 2" key="1">
    <citation type="submission" date="2017-04" db="EMBL/GenBank/DDBJ databases">
        <title>Draft genome sequence of Marssonina coronaria NL1: causal agent of apple blotch.</title>
        <authorList>
            <person name="Cheng Q."/>
        </authorList>
    </citation>
    <scope>NUCLEOTIDE SEQUENCE [LARGE SCALE GENOMIC DNA]</scope>
    <source>
        <strain evidence="1 2">NL1</strain>
    </source>
</reference>
<dbReference type="AlphaFoldDB" id="A0A218YXB7"/>
<evidence type="ECO:0000313" key="1">
    <source>
        <dbReference type="EMBL" id="OWO99444.1"/>
    </source>
</evidence>
<gene>
    <name evidence="1" type="ORF">B2J93_3885</name>
</gene>
<accession>A0A218YXB7</accession>
<name>A0A218YXB7_9HELO</name>
<comment type="caution">
    <text evidence="1">The sequence shown here is derived from an EMBL/GenBank/DDBJ whole genome shotgun (WGS) entry which is preliminary data.</text>
</comment>
<dbReference type="EMBL" id="MZNU01000358">
    <property type="protein sequence ID" value="OWO99444.1"/>
    <property type="molecule type" value="Genomic_DNA"/>
</dbReference>
<dbReference type="InParanoid" id="A0A218YXB7"/>